<protein>
    <submittedName>
        <fullName evidence="3">SEL1-like repeat protein</fullName>
    </submittedName>
</protein>
<dbReference type="Pfam" id="PF08238">
    <property type="entry name" value="Sel1"/>
    <property type="match status" value="1"/>
</dbReference>
<dbReference type="SUPFAM" id="SSF81901">
    <property type="entry name" value="HCP-like"/>
    <property type="match status" value="1"/>
</dbReference>
<keyword evidence="1" id="KW-0175">Coiled coil</keyword>
<dbReference type="AlphaFoldDB" id="A0A853EZM0"/>
<evidence type="ECO:0000313" key="3">
    <source>
        <dbReference type="EMBL" id="NYT26862.1"/>
    </source>
</evidence>
<dbReference type="InterPro" id="IPR011990">
    <property type="entry name" value="TPR-like_helical_dom_sf"/>
</dbReference>
<feature type="chain" id="PRO_5032630337" evidence="2">
    <location>
        <begin position="20"/>
        <end position="172"/>
    </location>
</feature>
<evidence type="ECO:0000313" key="4">
    <source>
        <dbReference type="Proteomes" id="UP000568751"/>
    </source>
</evidence>
<feature type="coiled-coil region" evidence="1">
    <location>
        <begin position="139"/>
        <end position="166"/>
    </location>
</feature>
<gene>
    <name evidence="3" type="ORF">H0A76_02435</name>
</gene>
<comment type="caution">
    <text evidence="3">The sequence shown here is derived from an EMBL/GenBank/DDBJ whole genome shotgun (WGS) entry which is preliminary data.</text>
</comment>
<dbReference type="Proteomes" id="UP000568751">
    <property type="component" value="Unassembled WGS sequence"/>
</dbReference>
<organism evidence="3 4">
    <name type="scientific">Candidatus Thiodubiliella endoseptemdiera</name>
    <dbReference type="NCBI Taxonomy" id="2738886"/>
    <lineage>
        <taxon>Bacteria</taxon>
        <taxon>Pseudomonadati</taxon>
        <taxon>Pseudomonadota</taxon>
        <taxon>Gammaproteobacteria</taxon>
        <taxon>Candidatus Pseudothioglobaceae</taxon>
        <taxon>Candidatus Thiodubiliella</taxon>
    </lineage>
</organism>
<dbReference type="EMBL" id="JACCHT010000001">
    <property type="protein sequence ID" value="NYT26862.1"/>
    <property type="molecule type" value="Genomic_DNA"/>
</dbReference>
<accession>A0A853EZM0</accession>
<reference evidence="3 4" key="1">
    <citation type="submission" date="2020-05" db="EMBL/GenBank/DDBJ databases">
        <title>Horizontal transmission and recombination maintain forever young bacterial symbiont genomes.</title>
        <authorList>
            <person name="Russell S.L."/>
            <person name="Pepper-Tunick E."/>
            <person name="Svedberg J."/>
            <person name="Byrne A."/>
            <person name="Ruelas Castillo J."/>
            <person name="Vollmers C."/>
            <person name="Beinart R.A."/>
            <person name="Corbett-Detig R."/>
        </authorList>
    </citation>
    <scope>NUCLEOTIDE SEQUENCE [LARGE SCALE GENOMIC DNA]</scope>
    <source>
        <strain evidence="3">455</strain>
    </source>
</reference>
<name>A0A853EZM0_9GAMM</name>
<sequence>MKKLLILLLSLSLSFATQADFLAGMKYYKQGDFDSAFQEWMPLAREGNHAISQYNIAQMYRLGKGVEQDNQEALKWFRKAANQGVSIAQERINTLQAEVAVSIAQKESNLLQVGVNSTKLKIAPYDWLEEERLAQIKANKVKQERLAQIEAERVEQEKLAQEEKDKQIETFA</sequence>
<evidence type="ECO:0000256" key="2">
    <source>
        <dbReference type="SAM" id="SignalP"/>
    </source>
</evidence>
<dbReference type="Gene3D" id="1.25.40.10">
    <property type="entry name" value="Tetratricopeptide repeat domain"/>
    <property type="match status" value="1"/>
</dbReference>
<dbReference type="SMART" id="SM00671">
    <property type="entry name" value="SEL1"/>
    <property type="match status" value="1"/>
</dbReference>
<feature type="signal peptide" evidence="2">
    <location>
        <begin position="1"/>
        <end position="19"/>
    </location>
</feature>
<keyword evidence="2" id="KW-0732">Signal</keyword>
<evidence type="ECO:0000256" key="1">
    <source>
        <dbReference type="SAM" id="Coils"/>
    </source>
</evidence>
<dbReference type="PANTHER" id="PTHR11102">
    <property type="entry name" value="SEL-1-LIKE PROTEIN"/>
    <property type="match status" value="1"/>
</dbReference>
<dbReference type="InterPro" id="IPR050767">
    <property type="entry name" value="Sel1_AlgK"/>
</dbReference>
<dbReference type="InterPro" id="IPR006597">
    <property type="entry name" value="Sel1-like"/>
</dbReference>
<dbReference type="PANTHER" id="PTHR11102:SF160">
    <property type="entry name" value="ERAD-ASSOCIATED E3 UBIQUITIN-PROTEIN LIGASE COMPONENT HRD3"/>
    <property type="match status" value="1"/>
</dbReference>
<dbReference type="RefSeq" id="WP_369152187.1">
    <property type="nucleotide sequence ID" value="NZ_OZ156464.1"/>
</dbReference>
<proteinExistence type="predicted"/>